<reference evidence="2 3" key="1">
    <citation type="journal article" date="2012" name="Genome Biol.">
        <title>The genome of the polar eukaryotic microalga coccomyxa subellipsoidea reveals traits of cold adaptation.</title>
        <authorList>
            <person name="Blanc G."/>
            <person name="Agarkova I."/>
            <person name="Grimwood J."/>
            <person name="Kuo A."/>
            <person name="Brueggeman A."/>
            <person name="Dunigan D."/>
            <person name="Gurnon J."/>
            <person name="Ladunga I."/>
            <person name="Lindquist E."/>
            <person name="Lucas S."/>
            <person name="Pangilinan J."/>
            <person name="Proschold T."/>
            <person name="Salamov A."/>
            <person name="Schmutz J."/>
            <person name="Weeks D."/>
            <person name="Yamada T."/>
            <person name="Claverie J.M."/>
            <person name="Grigoriev I."/>
            <person name="Van Etten J."/>
            <person name="Lomsadze A."/>
            <person name="Borodovsky M."/>
        </authorList>
    </citation>
    <scope>NUCLEOTIDE SEQUENCE [LARGE SCALE GENOMIC DNA]</scope>
    <source>
        <strain evidence="2 3">C-169</strain>
    </source>
</reference>
<sequence length="263" mass="28831">MAKRVKNTSMTLKDFYDKAPGQAPFENRLPSKPGMTKNGKPDVQDALAKDAREEDSFHYDVRQLAPPTPPEKPAQAAQPDSPGQSWRPSATYGGAIPVSTERPRLNLKPRSKPLPEGSGSQPAAEAGGHRPRLQLQPRSKPLSDQQGRNSSIFGATRLREDILKEETEWQTVGSRRGRQGDNSPAAATYLTGENPLLSHAVQTAPRAMYLEGPHTAYGSSYYQHGAHGSMYGAGPSFWAEPDRNEDSDFPGRRGLPTRQDDLF</sequence>
<dbReference type="OrthoDB" id="2021148at2759"/>
<accession>I0Z7W3</accession>
<evidence type="ECO:0000256" key="1">
    <source>
        <dbReference type="SAM" id="MobiDB-lite"/>
    </source>
</evidence>
<feature type="region of interest" description="Disordered" evidence="1">
    <location>
        <begin position="1"/>
        <end position="187"/>
    </location>
</feature>
<feature type="compositionally biased region" description="Basic and acidic residues" evidence="1">
    <location>
        <begin position="157"/>
        <end position="167"/>
    </location>
</feature>
<protein>
    <submittedName>
        <fullName evidence="2">Uncharacterized protein</fullName>
    </submittedName>
</protein>
<feature type="region of interest" description="Disordered" evidence="1">
    <location>
        <begin position="235"/>
        <end position="263"/>
    </location>
</feature>
<dbReference type="Proteomes" id="UP000007264">
    <property type="component" value="Unassembled WGS sequence"/>
</dbReference>
<dbReference type="RefSeq" id="XP_005651276.1">
    <property type="nucleotide sequence ID" value="XM_005651219.1"/>
</dbReference>
<keyword evidence="3" id="KW-1185">Reference proteome</keyword>
<dbReference type="KEGG" id="csl:COCSUDRAFT_46207"/>
<name>I0Z7W3_COCSC</name>
<proteinExistence type="predicted"/>
<organism evidence="2 3">
    <name type="scientific">Coccomyxa subellipsoidea (strain C-169)</name>
    <name type="common">Green microalga</name>
    <dbReference type="NCBI Taxonomy" id="574566"/>
    <lineage>
        <taxon>Eukaryota</taxon>
        <taxon>Viridiplantae</taxon>
        <taxon>Chlorophyta</taxon>
        <taxon>core chlorophytes</taxon>
        <taxon>Trebouxiophyceae</taxon>
        <taxon>Trebouxiophyceae incertae sedis</taxon>
        <taxon>Coccomyxaceae</taxon>
        <taxon>Coccomyxa</taxon>
        <taxon>Coccomyxa subellipsoidea</taxon>
    </lineage>
</organism>
<feature type="compositionally biased region" description="Basic and acidic residues" evidence="1">
    <location>
        <begin position="39"/>
        <end position="61"/>
    </location>
</feature>
<dbReference type="GeneID" id="17044742"/>
<evidence type="ECO:0000313" key="2">
    <source>
        <dbReference type="EMBL" id="EIE26732.1"/>
    </source>
</evidence>
<comment type="caution">
    <text evidence="2">The sequence shown here is derived from an EMBL/GenBank/DDBJ whole genome shotgun (WGS) entry which is preliminary data.</text>
</comment>
<dbReference type="AlphaFoldDB" id="I0Z7W3"/>
<feature type="compositionally biased region" description="Polar residues" evidence="1">
    <location>
        <begin position="142"/>
        <end position="153"/>
    </location>
</feature>
<gene>
    <name evidence="2" type="ORF">COCSUDRAFT_46207</name>
</gene>
<feature type="compositionally biased region" description="Basic and acidic residues" evidence="1">
    <location>
        <begin position="240"/>
        <end position="251"/>
    </location>
</feature>
<dbReference type="EMBL" id="AGSI01000002">
    <property type="protein sequence ID" value="EIE26732.1"/>
    <property type="molecule type" value="Genomic_DNA"/>
</dbReference>
<evidence type="ECO:0000313" key="3">
    <source>
        <dbReference type="Proteomes" id="UP000007264"/>
    </source>
</evidence>